<gene>
    <name evidence="4" type="ORF">B9T62_28980</name>
</gene>
<feature type="transmembrane region" description="Helical" evidence="1">
    <location>
        <begin position="651"/>
        <end position="671"/>
    </location>
</feature>
<feature type="transmembrane region" description="Helical" evidence="1">
    <location>
        <begin position="359"/>
        <end position="377"/>
    </location>
</feature>
<feature type="transmembrane region" description="Helical" evidence="1">
    <location>
        <begin position="335"/>
        <end position="353"/>
    </location>
</feature>
<protein>
    <submittedName>
        <fullName evidence="4">Uncharacterized protein</fullName>
    </submittedName>
</protein>
<feature type="transmembrane region" description="Helical" evidence="1">
    <location>
        <begin position="409"/>
        <end position="425"/>
    </location>
</feature>
<feature type="transmembrane region" description="Helical" evidence="1">
    <location>
        <begin position="507"/>
        <end position="525"/>
    </location>
</feature>
<feature type="domain" description="DUF7657" evidence="3">
    <location>
        <begin position="191"/>
        <end position="588"/>
    </location>
</feature>
<keyword evidence="1" id="KW-0812">Transmembrane</keyword>
<feature type="transmembrane region" description="Helical" evidence="1">
    <location>
        <begin position="571"/>
        <end position="592"/>
    </location>
</feature>
<proteinExistence type="predicted"/>
<feature type="transmembrane region" description="Helical" evidence="1">
    <location>
        <begin position="386"/>
        <end position="403"/>
    </location>
</feature>
<dbReference type="AlphaFoldDB" id="A0A2Z2KU11"/>
<feature type="transmembrane region" description="Helical" evidence="1">
    <location>
        <begin position="624"/>
        <end position="644"/>
    </location>
</feature>
<dbReference type="EMBL" id="CP021780">
    <property type="protein sequence ID" value="ASA24431.1"/>
    <property type="molecule type" value="Genomic_DNA"/>
</dbReference>
<dbReference type="Pfam" id="PF24672">
    <property type="entry name" value="DUF7654"/>
    <property type="match status" value="1"/>
</dbReference>
<evidence type="ECO:0000256" key="1">
    <source>
        <dbReference type="SAM" id="Phobius"/>
    </source>
</evidence>
<dbReference type="Proteomes" id="UP000249890">
    <property type="component" value="Chromosome"/>
</dbReference>
<keyword evidence="1" id="KW-0472">Membrane</keyword>
<dbReference type="Pfam" id="PF24677">
    <property type="entry name" value="DUF7657"/>
    <property type="match status" value="1"/>
</dbReference>
<evidence type="ECO:0000313" key="4">
    <source>
        <dbReference type="EMBL" id="ASA24431.1"/>
    </source>
</evidence>
<feature type="transmembrane region" description="Helical" evidence="1">
    <location>
        <begin position="195"/>
        <end position="217"/>
    </location>
</feature>
<feature type="transmembrane region" description="Helical" evidence="1">
    <location>
        <begin position="308"/>
        <end position="328"/>
    </location>
</feature>
<evidence type="ECO:0000259" key="2">
    <source>
        <dbReference type="Pfam" id="PF24672"/>
    </source>
</evidence>
<dbReference type="InterPro" id="IPR056074">
    <property type="entry name" value="DUF7657"/>
</dbReference>
<keyword evidence="5" id="KW-1185">Reference proteome</keyword>
<dbReference type="OrthoDB" id="909787at2"/>
<dbReference type="InterPro" id="IPR056071">
    <property type="entry name" value="DUF7654"/>
</dbReference>
<sequence length="819" mass="95016">MSRKKVISLLVLIFVIYILQLLFFNFSYFTADRSLTSEVLSVNEGTIKDLEVVDGSFLSTTNDPWIDFHPTIRIIKSIEIEASYENSNSLLQVFYTVGEDTSYSEANSKVLQTKQGKHKYSIDLGDELKITSFRVDITNLNNEKVGLNKFTLNPHENFIWNTKQLLLNTLLLCILMILSYLIYKKIDLIIKYRYQLSGIIFVILVLFKLHGSSIGMWDKYITQKIDTSKQTTLIGTERSIRSDEWLVQVPYMLSQVNNASFNQYHNELVRSDGQNMLLANTPTFTIETLGKPFYWGFLIFNADYGLSWYWFSKMILLLLLSFEISMFLTRENKILSILGSLWIAFSPPIQWWYTTGAGVVELIIYSQAIVTCAIYYFKSDNIRTKIFLWGAATLSLIGFVYTLYPAVQVPLMFLILIFLGVLISDNFKTLSIKKIELYFIIVYILLFFFTVFSFLNNSMSDIKLVLNTIYPGKRMINGGDYSFSDLQLYLINWLLPFKDTTFSNNSAVSSLFNFVPLIMISFIFINKIVKNKKMFLALFLYLIFQISWLFVDYPYFIAKITLFSFVPEARLAGISFGITAVYISIWFVGEVFRLKPFSLIQSLLFCILTFFVYLYSVYSSEMHNYLGAFTIATLLYYTLIHFFLLKGYRKVFLISMLLTIFVSGLTINPIARGTDSIYNKKITQAIESVNEADPDQKWVATDSIVNGQLLIALGVKSFNSVQFYPDLKMWRKLDEEGEFNNVYNRYAHVIVSLTQQKTEFILDYPDRFTVKLDISDLPTTGIRYILSSSNLDQYDVLKKVYYEQVDQFYIYKVKESTYE</sequence>
<feature type="transmembrane region" description="Helical" evidence="1">
    <location>
        <begin position="534"/>
        <end position="551"/>
    </location>
</feature>
<dbReference type="RefSeq" id="WP_087918402.1">
    <property type="nucleotide sequence ID" value="NZ_CP021780.1"/>
</dbReference>
<feature type="transmembrane region" description="Helical" evidence="1">
    <location>
        <begin position="599"/>
        <end position="618"/>
    </location>
</feature>
<evidence type="ECO:0000313" key="5">
    <source>
        <dbReference type="Proteomes" id="UP000249890"/>
    </source>
</evidence>
<feature type="transmembrane region" description="Helical" evidence="1">
    <location>
        <begin position="7"/>
        <end position="29"/>
    </location>
</feature>
<reference evidence="4 5" key="1">
    <citation type="submission" date="2017-06" db="EMBL/GenBank/DDBJ databases">
        <title>Complete genome sequence of Paenibacillus donghaensis KCTC 13049T isolated from East Sea sediment, South Korea.</title>
        <authorList>
            <person name="Jung B.K."/>
            <person name="Hong S.-J."/>
            <person name="Shin J.-H."/>
        </authorList>
    </citation>
    <scope>NUCLEOTIDE SEQUENCE [LARGE SCALE GENOMIC DNA]</scope>
    <source>
        <strain evidence="4 5">KCTC 13049</strain>
    </source>
</reference>
<feature type="transmembrane region" description="Helical" evidence="1">
    <location>
        <begin position="437"/>
        <end position="455"/>
    </location>
</feature>
<dbReference type="KEGG" id="pdh:B9T62_28980"/>
<feature type="domain" description="DUF7654" evidence="2">
    <location>
        <begin position="676"/>
        <end position="815"/>
    </location>
</feature>
<keyword evidence="1" id="KW-1133">Transmembrane helix</keyword>
<evidence type="ECO:0000259" key="3">
    <source>
        <dbReference type="Pfam" id="PF24677"/>
    </source>
</evidence>
<feature type="transmembrane region" description="Helical" evidence="1">
    <location>
        <begin position="165"/>
        <end position="183"/>
    </location>
</feature>
<accession>A0A2Z2KU11</accession>
<name>A0A2Z2KU11_9BACL</name>
<organism evidence="4 5">
    <name type="scientific">Paenibacillus donghaensis</name>
    <dbReference type="NCBI Taxonomy" id="414771"/>
    <lineage>
        <taxon>Bacteria</taxon>
        <taxon>Bacillati</taxon>
        <taxon>Bacillota</taxon>
        <taxon>Bacilli</taxon>
        <taxon>Bacillales</taxon>
        <taxon>Paenibacillaceae</taxon>
        <taxon>Paenibacillus</taxon>
    </lineage>
</organism>